<accession>A0A6P1MF02</accession>
<dbReference type="KEGG" id="taer:GT409_12350"/>
<name>A0A6P1MF02_9BACT</name>
<proteinExistence type="inferred from homology"/>
<gene>
    <name evidence="3" type="ORF">GT409_12350</name>
</gene>
<comment type="similarity">
    <text evidence="1">Belongs to the NAD(P)-dependent epimerase/dehydratase family.</text>
</comment>
<dbReference type="Gene3D" id="3.40.50.720">
    <property type="entry name" value="NAD(P)-binding Rossmann-like Domain"/>
    <property type="match status" value="1"/>
</dbReference>
<dbReference type="CDD" id="cd08946">
    <property type="entry name" value="SDR_e"/>
    <property type="match status" value="1"/>
</dbReference>
<dbReference type="PANTHER" id="PTHR43000">
    <property type="entry name" value="DTDP-D-GLUCOSE 4,6-DEHYDRATASE-RELATED"/>
    <property type="match status" value="1"/>
</dbReference>
<keyword evidence="4" id="KW-1185">Reference proteome</keyword>
<organism evidence="3 4">
    <name type="scientific">Tichowtungia aerotolerans</name>
    <dbReference type="NCBI Taxonomy" id="2697043"/>
    <lineage>
        <taxon>Bacteria</taxon>
        <taxon>Pseudomonadati</taxon>
        <taxon>Kiritimatiellota</taxon>
        <taxon>Tichowtungiia</taxon>
        <taxon>Tichowtungiales</taxon>
        <taxon>Tichowtungiaceae</taxon>
        <taxon>Tichowtungia</taxon>
    </lineage>
</organism>
<dbReference type="Proteomes" id="UP000464954">
    <property type="component" value="Chromosome"/>
</dbReference>
<reference evidence="3 4" key="1">
    <citation type="submission" date="2020-01" db="EMBL/GenBank/DDBJ databases">
        <title>Ponticoccus aerotolerans gen. nov., sp. nov., an anaerobic bacterium and proposal of Ponticoccusceae fam. nov., Ponticoccusles ord. nov. and Ponticoccuse classis nov. in the phylum Kiritimatiellaeota.</title>
        <authorList>
            <person name="Zhou L.Y."/>
            <person name="Du Z.J."/>
        </authorList>
    </citation>
    <scope>NUCLEOTIDE SEQUENCE [LARGE SCALE GENOMIC DNA]</scope>
    <source>
        <strain evidence="3 4">S-5007</strain>
    </source>
</reference>
<dbReference type="Pfam" id="PF01370">
    <property type="entry name" value="Epimerase"/>
    <property type="match status" value="1"/>
</dbReference>
<protein>
    <submittedName>
        <fullName evidence="3">NAD-dependent epimerase/dehydratase family protein</fullName>
    </submittedName>
</protein>
<evidence type="ECO:0000313" key="3">
    <source>
        <dbReference type="EMBL" id="QHI70196.1"/>
    </source>
</evidence>
<evidence type="ECO:0000259" key="2">
    <source>
        <dbReference type="Pfam" id="PF01370"/>
    </source>
</evidence>
<dbReference type="InterPro" id="IPR001509">
    <property type="entry name" value="Epimerase_deHydtase"/>
</dbReference>
<dbReference type="EMBL" id="CP047593">
    <property type="protein sequence ID" value="QHI70196.1"/>
    <property type="molecule type" value="Genomic_DNA"/>
</dbReference>
<dbReference type="AlphaFoldDB" id="A0A6P1MF02"/>
<dbReference type="SUPFAM" id="SSF51735">
    <property type="entry name" value="NAD(P)-binding Rossmann-fold domains"/>
    <property type="match status" value="1"/>
</dbReference>
<dbReference type="InterPro" id="IPR036291">
    <property type="entry name" value="NAD(P)-bd_dom_sf"/>
</dbReference>
<sequence length="321" mass="36410">MKLLVTGASGFIGTNFVDHFGKLDCELLNLDIQKPLNSGHEKFWKRADIMNPVELAAAFAEFAPTHVVHMAARAECDETTTVEEGYSANTVGTENVLNAIKKTLSIERAIIVSTQYVCGPGRLPENDEDYFPHTVYGQSKVITEQLTRKADLSCIWTLVRPTNIWGPWHLRYRREAWRVIKKGLYLHPTGAPVVRSYGYVGNIVWQMEQILKAPAEKVNRQIFYVGDRPIDIYEWVDAFSMILRGRHARKIPRFILRMIGLVGDAAGLVRIKFPLTSSRVRSMTQDYLTPMDKTFETFGAPPCSLMQGVEKTVCWLEEQEG</sequence>
<dbReference type="RefSeq" id="WP_160629374.1">
    <property type="nucleotide sequence ID" value="NZ_CP047593.1"/>
</dbReference>
<evidence type="ECO:0000313" key="4">
    <source>
        <dbReference type="Proteomes" id="UP000464954"/>
    </source>
</evidence>
<feature type="domain" description="NAD-dependent epimerase/dehydratase" evidence="2">
    <location>
        <begin position="4"/>
        <end position="226"/>
    </location>
</feature>
<evidence type="ECO:0000256" key="1">
    <source>
        <dbReference type="ARBA" id="ARBA00007637"/>
    </source>
</evidence>